<proteinExistence type="predicted"/>
<organism evidence="1 2">
    <name type="scientific">Parachaetomium inaequale</name>
    <dbReference type="NCBI Taxonomy" id="2588326"/>
    <lineage>
        <taxon>Eukaryota</taxon>
        <taxon>Fungi</taxon>
        <taxon>Dikarya</taxon>
        <taxon>Ascomycota</taxon>
        <taxon>Pezizomycotina</taxon>
        <taxon>Sordariomycetes</taxon>
        <taxon>Sordariomycetidae</taxon>
        <taxon>Sordariales</taxon>
        <taxon>Chaetomiaceae</taxon>
        <taxon>Parachaetomium</taxon>
    </lineage>
</organism>
<dbReference type="Proteomes" id="UP001303115">
    <property type="component" value="Unassembled WGS sequence"/>
</dbReference>
<evidence type="ECO:0000313" key="2">
    <source>
        <dbReference type="Proteomes" id="UP001303115"/>
    </source>
</evidence>
<comment type="caution">
    <text evidence="1">The sequence shown here is derived from an EMBL/GenBank/DDBJ whole genome shotgun (WGS) entry which is preliminary data.</text>
</comment>
<evidence type="ECO:0000313" key="1">
    <source>
        <dbReference type="EMBL" id="KAK4033331.1"/>
    </source>
</evidence>
<dbReference type="AlphaFoldDB" id="A0AAN6P7T4"/>
<accession>A0AAN6P7T4</accession>
<reference evidence="2" key="1">
    <citation type="journal article" date="2023" name="Mol. Phylogenet. Evol.">
        <title>Genome-scale phylogeny and comparative genomics of the fungal order Sordariales.</title>
        <authorList>
            <person name="Hensen N."/>
            <person name="Bonometti L."/>
            <person name="Westerberg I."/>
            <person name="Brannstrom I.O."/>
            <person name="Guillou S."/>
            <person name="Cros-Aarteil S."/>
            <person name="Calhoun S."/>
            <person name="Haridas S."/>
            <person name="Kuo A."/>
            <person name="Mondo S."/>
            <person name="Pangilinan J."/>
            <person name="Riley R."/>
            <person name="LaButti K."/>
            <person name="Andreopoulos B."/>
            <person name="Lipzen A."/>
            <person name="Chen C."/>
            <person name="Yan M."/>
            <person name="Daum C."/>
            <person name="Ng V."/>
            <person name="Clum A."/>
            <person name="Steindorff A."/>
            <person name="Ohm R.A."/>
            <person name="Martin F."/>
            <person name="Silar P."/>
            <person name="Natvig D.O."/>
            <person name="Lalanne C."/>
            <person name="Gautier V."/>
            <person name="Ament-Velasquez S.L."/>
            <person name="Kruys A."/>
            <person name="Hutchinson M.I."/>
            <person name="Powell A.J."/>
            <person name="Barry K."/>
            <person name="Miller A.N."/>
            <person name="Grigoriev I.V."/>
            <person name="Debuchy R."/>
            <person name="Gladieux P."/>
            <person name="Hiltunen Thoren M."/>
            <person name="Johannesson H."/>
        </authorList>
    </citation>
    <scope>NUCLEOTIDE SEQUENCE [LARGE SCALE GENOMIC DNA]</scope>
    <source>
        <strain evidence="2">CBS 284.82</strain>
    </source>
</reference>
<gene>
    <name evidence="1" type="ORF">C8A01DRAFT_50046</name>
</gene>
<keyword evidence="2" id="KW-1185">Reference proteome</keyword>
<sequence length="164" mass="18583">MPAGEIQGTYNFKELLRYTADIIGRKRKRDGDIDGEYIVPAAKCKKGDSDRKYPALATRRIESDGDREYPAPPAKRKRAARYNVVYKKELSPIVIYDTDSDLYIDMIIYISTIDEQQLYYLTKNHIGSSAALDPDFLGHVDPALLAPWRPANAAYYTAAVLPDY</sequence>
<protein>
    <submittedName>
        <fullName evidence="1">Uncharacterized protein</fullName>
    </submittedName>
</protein>
<name>A0AAN6P7T4_9PEZI</name>
<dbReference type="EMBL" id="MU854536">
    <property type="protein sequence ID" value="KAK4033331.1"/>
    <property type="molecule type" value="Genomic_DNA"/>
</dbReference>